<organism evidence="6 7">
    <name type="scientific">Boletus edulis BED1</name>
    <dbReference type="NCBI Taxonomy" id="1328754"/>
    <lineage>
        <taxon>Eukaryota</taxon>
        <taxon>Fungi</taxon>
        <taxon>Dikarya</taxon>
        <taxon>Basidiomycota</taxon>
        <taxon>Agaricomycotina</taxon>
        <taxon>Agaricomycetes</taxon>
        <taxon>Agaricomycetidae</taxon>
        <taxon>Boletales</taxon>
        <taxon>Boletineae</taxon>
        <taxon>Boletaceae</taxon>
        <taxon>Boletoideae</taxon>
        <taxon>Boletus</taxon>
    </lineage>
</organism>
<reference evidence="6" key="2">
    <citation type="journal article" date="2020" name="Nat. Commun.">
        <title>Large-scale genome sequencing of mycorrhizal fungi provides insights into the early evolution of symbiotic traits.</title>
        <authorList>
            <person name="Miyauchi S."/>
            <person name="Kiss E."/>
            <person name="Kuo A."/>
            <person name="Drula E."/>
            <person name="Kohler A."/>
            <person name="Sanchez-Garcia M."/>
            <person name="Morin E."/>
            <person name="Andreopoulos B."/>
            <person name="Barry K.W."/>
            <person name="Bonito G."/>
            <person name="Buee M."/>
            <person name="Carver A."/>
            <person name="Chen C."/>
            <person name="Cichocki N."/>
            <person name="Clum A."/>
            <person name="Culley D."/>
            <person name="Crous P.W."/>
            <person name="Fauchery L."/>
            <person name="Girlanda M."/>
            <person name="Hayes R.D."/>
            <person name="Keri Z."/>
            <person name="LaButti K."/>
            <person name="Lipzen A."/>
            <person name="Lombard V."/>
            <person name="Magnuson J."/>
            <person name="Maillard F."/>
            <person name="Murat C."/>
            <person name="Nolan M."/>
            <person name="Ohm R.A."/>
            <person name="Pangilinan J."/>
            <person name="Pereira M.F."/>
            <person name="Perotto S."/>
            <person name="Peter M."/>
            <person name="Pfister S."/>
            <person name="Riley R."/>
            <person name="Sitrit Y."/>
            <person name="Stielow J.B."/>
            <person name="Szollosi G."/>
            <person name="Zifcakova L."/>
            <person name="Stursova M."/>
            <person name="Spatafora J.W."/>
            <person name="Tedersoo L."/>
            <person name="Vaario L.M."/>
            <person name="Yamada A."/>
            <person name="Yan M."/>
            <person name="Wang P."/>
            <person name="Xu J."/>
            <person name="Bruns T."/>
            <person name="Baldrian P."/>
            <person name="Vilgalys R."/>
            <person name="Dunand C."/>
            <person name="Henrissat B."/>
            <person name="Grigoriev I.V."/>
            <person name="Hibbett D."/>
            <person name="Nagy L.G."/>
            <person name="Martin F.M."/>
        </authorList>
    </citation>
    <scope>NUCLEOTIDE SEQUENCE</scope>
    <source>
        <strain evidence="6">BED1</strain>
    </source>
</reference>
<dbReference type="CDD" id="cd12168">
    <property type="entry name" value="Mand_dh_like"/>
    <property type="match status" value="1"/>
</dbReference>
<protein>
    <submittedName>
        <fullName evidence="6">D-isomer specific 2-hydroxyacid dehydrogenase</fullName>
    </submittedName>
</protein>
<feature type="domain" description="D-isomer specific 2-hydroxyacid dehydrogenase catalytic" evidence="4">
    <location>
        <begin position="70"/>
        <end position="337"/>
    </location>
</feature>
<evidence type="ECO:0000313" key="7">
    <source>
        <dbReference type="Proteomes" id="UP001194468"/>
    </source>
</evidence>
<dbReference type="InterPro" id="IPR036291">
    <property type="entry name" value="NAD(P)-bd_dom_sf"/>
</dbReference>
<dbReference type="InterPro" id="IPR050223">
    <property type="entry name" value="D-isomer_2-hydroxyacid_DH"/>
</dbReference>
<proteinExistence type="inferred from homology"/>
<evidence type="ECO:0000256" key="1">
    <source>
        <dbReference type="ARBA" id="ARBA00005854"/>
    </source>
</evidence>
<dbReference type="PROSITE" id="PS00065">
    <property type="entry name" value="D_2_HYDROXYACID_DH_1"/>
    <property type="match status" value="1"/>
</dbReference>
<dbReference type="PANTHER" id="PTHR10996">
    <property type="entry name" value="2-HYDROXYACID DEHYDROGENASE-RELATED"/>
    <property type="match status" value="1"/>
</dbReference>
<dbReference type="GO" id="GO:0005829">
    <property type="term" value="C:cytosol"/>
    <property type="evidence" value="ECO:0007669"/>
    <property type="project" value="TreeGrafter"/>
</dbReference>
<sequence length="344" mass="38060">MAGQRRIMLCGNIVWAHEEVKQLFDGLADVVLMDSPNRADFLAGLKPGGKYDNILGIYRHNTSADRIGVFDKEIIRALAETGTVKWIAHNGAGYDQIDVLECAAQGITVSNTPGAIDDATATTALYLIISTLRHFSRAERSLYAGTWKSPISSGKTHDLTTRTLGILGLGGIGLRLAHLVHAFPMRVVYYSRHKRTDLPEWCEYAESIEALCQQADVLSVHVPLREETVHLVGEREIRVMKRGSIIVNTARGKVIDEEAMIRALEDGHASPPFPLAAVGLDVYPNEPNVNPRLLAFPQNALLPHMGTENQDSQRQMEVRALTNLRDFLRDGQGKDVVPELRSRL</sequence>
<dbReference type="SUPFAM" id="SSF51735">
    <property type="entry name" value="NAD(P)-binding Rossmann-fold domains"/>
    <property type="match status" value="1"/>
</dbReference>
<dbReference type="GO" id="GO:0016618">
    <property type="term" value="F:hydroxypyruvate reductase [NAD(P)H] activity"/>
    <property type="evidence" value="ECO:0007669"/>
    <property type="project" value="TreeGrafter"/>
</dbReference>
<feature type="domain" description="D-isomer specific 2-hydroxyacid dehydrogenase NAD-binding" evidence="5">
    <location>
        <begin position="126"/>
        <end position="306"/>
    </location>
</feature>
<evidence type="ECO:0000313" key="6">
    <source>
        <dbReference type="EMBL" id="KAF8448648.1"/>
    </source>
</evidence>
<name>A0AAD4GJY5_BOLED</name>
<evidence type="ECO:0000256" key="3">
    <source>
        <dbReference type="RuleBase" id="RU003719"/>
    </source>
</evidence>
<dbReference type="PROSITE" id="PS00670">
    <property type="entry name" value="D_2_HYDROXYACID_DH_2"/>
    <property type="match status" value="1"/>
</dbReference>
<dbReference type="GO" id="GO:0030267">
    <property type="term" value="F:glyoxylate reductase (NADPH) activity"/>
    <property type="evidence" value="ECO:0007669"/>
    <property type="project" value="TreeGrafter"/>
</dbReference>
<dbReference type="AlphaFoldDB" id="A0AAD4GJY5"/>
<dbReference type="PROSITE" id="PS00671">
    <property type="entry name" value="D_2_HYDROXYACID_DH_3"/>
    <property type="match status" value="1"/>
</dbReference>
<dbReference type="Pfam" id="PF00389">
    <property type="entry name" value="2-Hacid_dh"/>
    <property type="match status" value="1"/>
</dbReference>
<dbReference type="SUPFAM" id="SSF52283">
    <property type="entry name" value="Formate/glycerate dehydrogenase catalytic domain-like"/>
    <property type="match status" value="1"/>
</dbReference>
<keyword evidence="2 3" id="KW-0560">Oxidoreductase</keyword>
<evidence type="ECO:0000256" key="2">
    <source>
        <dbReference type="ARBA" id="ARBA00023002"/>
    </source>
</evidence>
<dbReference type="InterPro" id="IPR006140">
    <property type="entry name" value="D-isomer_DH_NAD-bd"/>
</dbReference>
<reference evidence="6" key="1">
    <citation type="submission" date="2019-10" db="EMBL/GenBank/DDBJ databases">
        <authorList>
            <consortium name="DOE Joint Genome Institute"/>
            <person name="Kuo A."/>
            <person name="Miyauchi S."/>
            <person name="Kiss E."/>
            <person name="Drula E."/>
            <person name="Kohler A."/>
            <person name="Sanchez-Garcia M."/>
            <person name="Andreopoulos B."/>
            <person name="Barry K.W."/>
            <person name="Bonito G."/>
            <person name="Buee M."/>
            <person name="Carver A."/>
            <person name="Chen C."/>
            <person name="Cichocki N."/>
            <person name="Clum A."/>
            <person name="Culley D."/>
            <person name="Crous P.W."/>
            <person name="Fauchery L."/>
            <person name="Girlanda M."/>
            <person name="Hayes R."/>
            <person name="Keri Z."/>
            <person name="LaButti K."/>
            <person name="Lipzen A."/>
            <person name="Lombard V."/>
            <person name="Magnuson J."/>
            <person name="Maillard F."/>
            <person name="Morin E."/>
            <person name="Murat C."/>
            <person name="Nolan M."/>
            <person name="Ohm R."/>
            <person name="Pangilinan J."/>
            <person name="Pereira M."/>
            <person name="Perotto S."/>
            <person name="Peter M."/>
            <person name="Riley R."/>
            <person name="Sitrit Y."/>
            <person name="Stielow B."/>
            <person name="Szollosi G."/>
            <person name="Zifcakova L."/>
            <person name="Stursova M."/>
            <person name="Spatafora J.W."/>
            <person name="Tedersoo L."/>
            <person name="Vaario L.-M."/>
            <person name="Yamada A."/>
            <person name="Yan M."/>
            <person name="Wang P."/>
            <person name="Xu J."/>
            <person name="Bruns T."/>
            <person name="Baldrian P."/>
            <person name="Vilgalys R."/>
            <person name="Henrissat B."/>
            <person name="Grigoriev I.V."/>
            <person name="Hibbett D."/>
            <person name="Nagy L.G."/>
            <person name="Martin F.M."/>
        </authorList>
    </citation>
    <scope>NUCLEOTIDE SEQUENCE</scope>
    <source>
        <strain evidence="6">BED1</strain>
    </source>
</reference>
<dbReference type="Pfam" id="PF02826">
    <property type="entry name" value="2-Hacid_dh_C"/>
    <property type="match status" value="1"/>
</dbReference>
<dbReference type="InterPro" id="IPR029752">
    <property type="entry name" value="D-isomer_DH_CS1"/>
</dbReference>
<gene>
    <name evidence="6" type="ORF">L210DRAFT_3640313</name>
</gene>
<evidence type="ECO:0000259" key="5">
    <source>
        <dbReference type="Pfam" id="PF02826"/>
    </source>
</evidence>
<evidence type="ECO:0000259" key="4">
    <source>
        <dbReference type="Pfam" id="PF00389"/>
    </source>
</evidence>
<comment type="similarity">
    <text evidence="1 3">Belongs to the D-isomer specific 2-hydroxyacid dehydrogenase family.</text>
</comment>
<dbReference type="InterPro" id="IPR006139">
    <property type="entry name" value="D-isomer_2_OHA_DH_cat_dom"/>
</dbReference>
<keyword evidence="7" id="KW-1185">Reference proteome</keyword>
<dbReference type="PANTHER" id="PTHR10996:SF257">
    <property type="entry name" value="GLYOXYLATE REDUCTASE 1"/>
    <property type="match status" value="1"/>
</dbReference>
<accession>A0AAD4GJY5</accession>
<dbReference type="InterPro" id="IPR029753">
    <property type="entry name" value="D-isomer_DH_CS"/>
</dbReference>
<dbReference type="Proteomes" id="UP001194468">
    <property type="component" value="Unassembled WGS sequence"/>
</dbReference>
<comment type="caution">
    <text evidence="6">The sequence shown here is derived from an EMBL/GenBank/DDBJ whole genome shotgun (WGS) entry which is preliminary data.</text>
</comment>
<dbReference type="Gene3D" id="3.40.50.720">
    <property type="entry name" value="NAD(P)-binding Rossmann-like Domain"/>
    <property type="match status" value="2"/>
</dbReference>
<dbReference type="GO" id="GO:0051287">
    <property type="term" value="F:NAD binding"/>
    <property type="evidence" value="ECO:0007669"/>
    <property type="project" value="InterPro"/>
</dbReference>
<dbReference type="EMBL" id="WHUW01000003">
    <property type="protein sequence ID" value="KAF8448648.1"/>
    <property type="molecule type" value="Genomic_DNA"/>
</dbReference>